<organism evidence="1 2">
    <name type="scientific">Ascodesmis nigricans</name>
    <dbReference type="NCBI Taxonomy" id="341454"/>
    <lineage>
        <taxon>Eukaryota</taxon>
        <taxon>Fungi</taxon>
        <taxon>Dikarya</taxon>
        <taxon>Ascomycota</taxon>
        <taxon>Pezizomycotina</taxon>
        <taxon>Pezizomycetes</taxon>
        <taxon>Pezizales</taxon>
        <taxon>Ascodesmidaceae</taxon>
        <taxon>Ascodesmis</taxon>
    </lineage>
</organism>
<evidence type="ECO:0000313" key="2">
    <source>
        <dbReference type="Proteomes" id="UP000298138"/>
    </source>
</evidence>
<evidence type="ECO:0000313" key="1">
    <source>
        <dbReference type="EMBL" id="TGZ76949.1"/>
    </source>
</evidence>
<protein>
    <submittedName>
        <fullName evidence="1">Uncharacterized protein</fullName>
    </submittedName>
</protein>
<name>A0A4S2MNW8_9PEZI</name>
<dbReference type="AlphaFoldDB" id="A0A4S2MNW8"/>
<dbReference type="EMBL" id="ML220162">
    <property type="protein sequence ID" value="TGZ76949.1"/>
    <property type="molecule type" value="Genomic_DNA"/>
</dbReference>
<gene>
    <name evidence="1" type="ORF">EX30DRAFT_344487</name>
</gene>
<dbReference type="InParanoid" id="A0A4S2MNW8"/>
<proteinExistence type="predicted"/>
<reference evidence="1 2" key="1">
    <citation type="submission" date="2019-04" db="EMBL/GenBank/DDBJ databases">
        <title>Comparative genomics and transcriptomics to analyze fruiting body development in filamentous ascomycetes.</title>
        <authorList>
            <consortium name="DOE Joint Genome Institute"/>
            <person name="Lutkenhaus R."/>
            <person name="Traeger S."/>
            <person name="Breuer J."/>
            <person name="Kuo A."/>
            <person name="Lipzen A."/>
            <person name="Pangilinan J."/>
            <person name="Dilworth D."/>
            <person name="Sandor L."/>
            <person name="Poggeler S."/>
            <person name="Barry K."/>
            <person name="Grigoriev I.V."/>
            <person name="Nowrousian M."/>
        </authorList>
    </citation>
    <scope>NUCLEOTIDE SEQUENCE [LARGE SCALE GENOMIC DNA]</scope>
    <source>
        <strain evidence="1 2">CBS 389.68</strain>
    </source>
</reference>
<sequence>MQLDTATDSTLTWYANDLEGGYGWTVCTIWGSKAGGKGFWPCFNAASVIFFVSTY</sequence>
<dbReference type="Proteomes" id="UP000298138">
    <property type="component" value="Unassembled WGS sequence"/>
</dbReference>
<keyword evidence="2" id="KW-1185">Reference proteome</keyword>
<accession>A0A4S2MNW8</accession>